<gene>
    <name evidence="4" type="ORF">LSAT_V11C500255110</name>
</gene>
<dbReference type="PROSITE" id="PS50966">
    <property type="entry name" value="ZF_SWIM"/>
    <property type="match status" value="1"/>
</dbReference>
<comment type="caution">
    <text evidence="4">The sequence shown here is derived from an EMBL/GenBank/DDBJ whole genome shotgun (WGS) entry which is preliminary data.</text>
</comment>
<evidence type="ECO:0000259" key="3">
    <source>
        <dbReference type="PROSITE" id="PS50966"/>
    </source>
</evidence>
<accession>A0A9R1VKI6</accession>
<feature type="transmembrane region" description="Helical" evidence="2">
    <location>
        <begin position="107"/>
        <end position="124"/>
    </location>
</feature>
<keyword evidence="1" id="KW-0863">Zinc-finger</keyword>
<keyword evidence="2" id="KW-1133">Transmembrane helix</keyword>
<dbReference type="Proteomes" id="UP000235145">
    <property type="component" value="Unassembled WGS sequence"/>
</dbReference>
<evidence type="ECO:0000313" key="4">
    <source>
        <dbReference type="EMBL" id="KAJ0206333.1"/>
    </source>
</evidence>
<keyword evidence="2" id="KW-0812">Transmembrane</keyword>
<evidence type="ECO:0000256" key="2">
    <source>
        <dbReference type="SAM" id="Phobius"/>
    </source>
</evidence>
<dbReference type="PANTHER" id="PTHR33248">
    <property type="entry name" value="ZINC ION-BINDING PROTEIN"/>
    <property type="match status" value="1"/>
</dbReference>
<keyword evidence="2" id="KW-0472">Membrane</keyword>
<dbReference type="AlphaFoldDB" id="A0A9R1VKI6"/>
<reference evidence="4 5" key="1">
    <citation type="journal article" date="2017" name="Nat. Commun.">
        <title>Genome assembly with in vitro proximity ligation data and whole-genome triplication in lettuce.</title>
        <authorList>
            <person name="Reyes-Chin-Wo S."/>
            <person name="Wang Z."/>
            <person name="Yang X."/>
            <person name="Kozik A."/>
            <person name="Arikit S."/>
            <person name="Song C."/>
            <person name="Xia L."/>
            <person name="Froenicke L."/>
            <person name="Lavelle D.O."/>
            <person name="Truco M.J."/>
            <person name="Xia R."/>
            <person name="Zhu S."/>
            <person name="Xu C."/>
            <person name="Xu H."/>
            <person name="Xu X."/>
            <person name="Cox K."/>
            <person name="Korf I."/>
            <person name="Meyers B.C."/>
            <person name="Michelmore R.W."/>
        </authorList>
    </citation>
    <scope>NUCLEOTIDE SEQUENCE [LARGE SCALE GENOMIC DNA]</scope>
    <source>
        <strain evidence="5">cv. Salinas</strain>
        <tissue evidence="4">Seedlings</tissue>
    </source>
</reference>
<dbReference type="InterPro" id="IPR007527">
    <property type="entry name" value="Znf_SWIM"/>
</dbReference>
<evidence type="ECO:0000256" key="1">
    <source>
        <dbReference type="PROSITE-ProRule" id="PRU00325"/>
    </source>
</evidence>
<evidence type="ECO:0000313" key="5">
    <source>
        <dbReference type="Proteomes" id="UP000235145"/>
    </source>
</evidence>
<keyword evidence="1" id="KW-0862">Zinc</keyword>
<keyword evidence="5" id="KW-1185">Reference proteome</keyword>
<proteinExistence type="predicted"/>
<dbReference type="EMBL" id="NBSK02000005">
    <property type="protein sequence ID" value="KAJ0206333.1"/>
    <property type="molecule type" value="Genomic_DNA"/>
</dbReference>
<keyword evidence="1" id="KW-0479">Metal-binding</keyword>
<dbReference type="GO" id="GO:0008270">
    <property type="term" value="F:zinc ion binding"/>
    <property type="evidence" value="ECO:0007669"/>
    <property type="project" value="UniProtKB-KW"/>
</dbReference>
<protein>
    <recommendedName>
        <fullName evidence="3">SWIM-type domain-containing protein</fullName>
    </recommendedName>
</protein>
<name>A0A9R1VKI6_LACSA</name>
<sequence>MCLNTTCPVLFFPITSSPFYSSISLLQPTKMTSRCNCGAEVVIHTSWSKNNPEKRYYACSHMILALLNVSTLALQAPGCKFIGWVVEDQKCACMNIRMKLEQQNLKLKLYLAISWFLFVSIIVYKV</sequence>
<feature type="domain" description="SWIM-type" evidence="3">
    <location>
        <begin position="20"/>
        <end position="70"/>
    </location>
</feature>
<organism evidence="4 5">
    <name type="scientific">Lactuca sativa</name>
    <name type="common">Garden lettuce</name>
    <dbReference type="NCBI Taxonomy" id="4236"/>
    <lineage>
        <taxon>Eukaryota</taxon>
        <taxon>Viridiplantae</taxon>
        <taxon>Streptophyta</taxon>
        <taxon>Embryophyta</taxon>
        <taxon>Tracheophyta</taxon>
        <taxon>Spermatophyta</taxon>
        <taxon>Magnoliopsida</taxon>
        <taxon>eudicotyledons</taxon>
        <taxon>Gunneridae</taxon>
        <taxon>Pentapetalae</taxon>
        <taxon>asterids</taxon>
        <taxon>campanulids</taxon>
        <taxon>Asterales</taxon>
        <taxon>Asteraceae</taxon>
        <taxon>Cichorioideae</taxon>
        <taxon>Cichorieae</taxon>
        <taxon>Lactucinae</taxon>
        <taxon>Lactuca</taxon>
    </lineage>
</organism>